<dbReference type="PANTHER" id="PTHR43712:SF12">
    <property type="entry name" value="STERIGMATOCYSTIN 8-O-METHYLTRANSFERASE"/>
    <property type="match status" value="1"/>
</dbReference>
<keyword evidence="1" id="KW-0489">Methyltransferase</keyword>
<evidence type="ECO:0000256" key="2">
    <source>
        <dbReference type="ARBA" id="ARBA00022679"/>
    </source>
</evidence>
<dbReference type="PANTHER" id="PTHR43712">
    <property type="entry name" value="PUTATIVE (AFU_ORTHOLOGUE AFUA_4G14580)-RELATED"/>
    <property type="match status" value="1"/>
</dbReference>
<dbReference type="InterPro" id="IPR029063">
    <property type="entry name" value="SAM-dependent_MTases_sf"/>
</dbReference>
<evidence type="ECO:0000259" key="5">
    <source>
        <dbReference type="Pfam" id="PF00891"/>
    </source>
</evidence>
<dbReference type="Gene3D" id="3.40.50.150">
    <property type="entry name" value="Vaccinia Virus protein VP39"/>
    <property type="match status" value="1"/>
</dbReference>
<evidence type="ECO:0000256" key="3">
    <source>
        <dbReference type="ARBA" id="ARBA00022691"/>
    </source>
</evidence>
<dbReference type="InterPro" id="IPR001077">
    <property type="entry name" value="COMT_C"/>
</dbReference>
<keyword evidence="2" id="KW-0808">Transferase</keyword>
<dbReference type="AlphaFoldDB" id="A0A364L9L9"/>
<keyword evidence="3" id="KW-0949">S-adenosyl-L-methionine</keyword>
<evidence type="ECO:0000313" key="6">
    <source>
        <dbReference type="EMBL" id="RAO72498.1"/>
    </source>
</evidence>
<keyword evidence="7" id="KW-1185">Reference proteome</keyword>
<dbReference type="RefSeq" id="XP_040737012.1">
    <property type="nucleotide sequence ID" value="XM_040881324.1"/>
</dbReference>
<comment type="caution">
    <text evidence="6">The sequence shown here is derived from an EMBL/GenBank/DDBJ whole genome shotgun (WGS) entry which is preliminary data.</text>
</comment>
<dbReference type="InterPro" id="IPR016461">
    <property type="entry name" value="COMT-like"/>
</dbReference>
<dbReference type="GeneID" id="63797724"/>
<dbReference type="Pfam" id="PF00891">
    <property type="entry name" value="Methyltransf_2"/>
    <property type="match status" value="1"/>
</dbReference>
<accession>A0A364L9L9</accession>
<evidence type="ECO:0000256" key="1">
    <source>
        <dbReference type="ARBA" id="ARBA00022603"/>
    </source>
</evidence>
<dbReference type="PROSITE" id="PS51683">
    <property type="entry name" value="SAM_OMT_II"/>
    <property type="match status" value="1"/>
</dbReference>
<organism evidence="6 7">
    <name type="scientific">Talaromyces amestolkiae</name>
    <dbReference type="NCBI Taxonomy" id="1196081"/>
    <lineage>
        <taxon>Eukaryota</taxon>
        <taxon>Fungi</taxon>
        <taxon>Dikarya</taxon>
        <taxon>Ascomycota</taxon>
        <taxon>Pezizomycotina</taxon>
        <taxon>Eurotiomycetes</taxon>
        <taxon>Eurotiomycetidae</taxon>
        <taxon>Eurotiales</taxon>
        <taxon>Trichocomaceae</taxon>
        <taxon>Talaromyces</taxon>
        <taxon>Talaromyces sect. Talaromyces</taxon>
    </lineage>
</organism>
<reference evidence="6 7" key="1">
    <citation type="journal article" date="2017" name="Biotechnol. Biofuels">
        <title>Differential beta-glucosidase expression as a function of carbon source availability in Talaromyces amestolkiae: a genomic and proteomic approach.</title>
        <authorList>
            <person name="de Eugenio L.I."/>
            <person name="Mendez-Liter J.A."/>
            <person name="Nieto-Dominguez M."/>
            <person name="Alonso L."/>
            <person name="Gil-Munoz J."/>
            <person name="Barriuso J."/>
            <person name="Prieto A."/>
            <person name="Martinez M.J."/>
        </authorList>
    </citation>
    <scope>NUCLEOTIDE SEQUENCE [LARGE SCALE GENOMIC DNA]</scope>
    <source>
        <strain evidence="6 7">CIB</strain>
    </source>
</reference>
<proteinExistence type="predicted"/>
<evidence type="ECO:0000313" key="7">
    <source>
        <dbReference type="Proteomes" id="UP000249363"/>
    </source>
</evidence>
<name>A0A364L9L9_TALAM</name>
<dbReference type="GO" id="GO:0032259">
    <property type="term" value="P:methylation"/>
    <property type="evidence" value="ECO:0007669"/>
    <property type="project" value="UniProtKB-KW"/>
</dbReference>
<dbReference type="EMBL" id="MIKG01000019">
    <property type="protein sequence ID" value="RAO72498.1"/>
    <property type="molecule type" value="Genomic_DNA"/>
</dbReference>
<evidence type="ECO:0000256" key="4">
    <source>
        <dbReference type="SAM" id="MobiDB-lite"/>
    </source>
</evidence>
<dbReference type="OrthoDB" id="1606438at2759"/>
<dbReference type="GO" id="GO:0008171">
    <property type="term" value="F:O-methyltransferase activity"/>
    <property type="evidence" value="ECO:0007669"/>
    <property type="project" value="InterPro"/>
</dbReference>
<sequence>MSKSRIIQLAQLISSQTSLIDQNLQNNSLPEPSFDQHGPTEPIQNETPDIRKAKTDVIEATIELRQLLEGPMKLVLPESNFTPLVAIHRFKIASHVPLNSTISFSDLATKCGLLEHDLKRIIRYAAIHHRVFTEPTKGLVAHTAASRLIAENPVAGHLLGLTFDECWPAHNHAIEAISQRSTLANISGYAIANNTGPLNTFQYLSRHKERATRFAFAMGTTSKASLDALSTHFPWSDLSNTKDGSNLVVDVGGSKGHVSLHLARQYPDLKFIVQDLPEVIDGAADHLLSLTQDSQDEKDAAVKDRIEFAPHDMFEEQPVKNADIYLLRYVLHDWGDKYCIDIIRNLIPAMKRGARIVVQDHVLPEPGTMGLLQEMQMRSMDAIMMSLFNSREREADEWKELFKQADQRFGDVIVNRIGQNGSSGVISAAWLG</sequence>
<dbReference type="Proteomes" id="UP000249363">
    <property type="component" value="Unassembled WGS sequence"/>
</dbReference>
<feature type="region of interest" description="Disordered" evidence="4">
    <location>
        <begin position="24"/>
        <end position="47"/>
    </location>
</feature>
<feature type="domain" description="O-methyltransferase C-terminal" evidence="5">
    <location>
        <begin position="201"/>
        <end position="405"/>
    </location>
</feature>
<dbReference type="InterPro" id="IPR036388">
    <property type="entry name" value="WH-like_DNA-bd_sf"/>
</dbReference>
<dbReference type="Gene3D" id="1.10.10.10">
    <property type="entry name" value="Winged helix-like DNA-binding domain superfamily/Winged helix DNA-binding domain"/>
    <property type="match status" value="1"/>
</dbReference>
<protein>
    <recommendedName>
        <fullName evidence="5">O-methyltransferase C-terminal domain-containing protein</fullName>
    </recommendedName>
</protein>
<dbReference type="CDD" id="cd02440">
    <property type="entry name" value="AdoMet_MTases"/>
    <property type="match status" value="1"/>
</dbReference>
<gene>
    <name evidence="6" type="ORF">BHQ10_008510</name>
</gene>
<dbReference type="SUPFAM" id="SSF53335">
    <property type="entry name" value="S-adenosyl-L-methionine-dependent methyltransferases"/>
    <property type="match status" value="1"/>
</dbReference>